<dbReference type="PANTHER" id="PTHR10972">
    <property type="entry name" value="OXYSTEROL-BINDING PROTEIN-RELATED"/>
    <property type="match status" value="1"/>
</dbReference>
<dbReference type="SMART" id="SM00233">
    <property type="entry name" value="PH"/>
    <property type="match status" value="1"/>
</dbReference>
<dbReference type="Gene3D" id="3.30.70.3490">
    <property type="match status" value="1"/>
</dbReference>
<gene>
    <name evidence="9" type="ORF">ECRASSUSDP1_LOCUS532</name>
</gene>
<evidence type="ECO:0000256" key="5">
    <source>
        <dbReference type="ARBA" id="ARBA00023121"/>
    </source>
</evidence>
<comment type="similarity">
    <text evidence="1 6">Belongs to the OSBP family.</text>
</comment>
<dbReference type="InterPro" id="IPR000648">
    <property type="entry name" value="Oxysterol-bd"/>
</dbReference>
<evidence type="ECO:0000313" key="10">
    <source>
        <dbReference type="Proteomes" id="UP001295684"/>
    </source>
</evidence>
<name>A0AAD1U2W1_EUPCR</name>
<keyword evidence="10" id="KW-1185">Reference proteome</keyword>
<dbReference type="EMBL" id="CAMPGE010000501">
    <property type="protein sequence ID" value="CAI2359246.1"/>
    <property type="molecule type" value="Genomic_DNA"/>
</dbReference>
<evidence type="ECO:0000313" key="9">
    <source>
        <dbReference type="EMBL" id="CAI2359246.1"/>
    </source>
</evidence>
<organism evidence="9 10">
    <name type="scientific">Euplotes crassus</name>
    <dbReference type="NCBI Taxonomy" id="5936"/>
    <lineage>
        <taxon>Eukaryota</taxon>
        <taxon>Sar</taxon>
        <taxon>Alveolata</taxon>
        <taxon>Ciliophora</taxon>
        <taxon>Intramacronucleata</taxon>
        <taxon>Spirotrichea</taxon>
        <taxon>Hypotrichia</taxon>
        <taxon>Euplotida</taxon>
        <taxon>Euplotidae</taxon>
        <taxon>Moneuplotes</taxon>
    </lineage>
</organism>
<feature type="region of interest" description="Disordered" evidence="7">
    <location>
        <begin position="621"/>
        <end position="642"/>
    </location>
</feature>
<dbReference type="AlphaFoldDB" id="A0AAD1U2W1"/>
<dbReference type="Proteomes" id="UP001295684">
    <property type="component" value="Unassembled WGS sequence"/>
</dbReference>
<dbReference type="InterPro" id="IPR037239">
    <property type="entry name" value="OSBP_sf"/>
</dbReference>
<comment type="caution">
    <text evidence="9">The sequence shown here is derived from an EMBL/GenBank/DDBJ whole genome shotgun (WGS) entry which is preliminary data.</text>
</comment>
<feature type="region of interest" description="Disordered" evidence="7">
    <location>
        <begin position="213"/>
        <end position="244"/>
    </location>
</feature>
<dbReference type="PROSITE" id="PS50003">
    <property type="entry name" value="PH_DOMAIN"/>
    <property type="match status" value="1"/>
</dbReference>
<dbReference type="PROSITE" id="PS01013">
    <property type="entry name" value="OSBP"/>
    <property type="match status" value="1"/>
</dbReference>
<dbReference type="PANTHER" id="PTHR10972:SF205">
    <property type="entry name" value="OXYSTEROL-BINDING PROTEIN 1"/>
    <property type="match status" value="1"/>
</dbReference>
<sequence length="709" mass="82792">MSIVEEASLKKWGGIMKGWKKRHFILTEDWIGYCKDFKQIKLGKTTKLKAEKDKILQISRDKDSMSLKFSSNSEKSHWEASLKDLIKNAVNHRRSVNSDRHIKKEIEIRTMQNKRPIKSNQLKLEEQFDILRSTLDRLSQNITKKKVDAKACIDLTQQLSVGIDDLEAACLKKSILVSASEEKKDQSMNYEVKEDDLFTTTRNRVQTITDFEGRGMEEEKKQRNNSGSRPCRNKPDDLMTNDRNGYTQLKKKKSVHFEEFKGYDVTTESKPRKEYSQNDSDCDSDGLEFYDAVDHIIYEELEKTMREEKKKRRETVMIQDDQRTTLPALKPKSSINIFKILKDSIGKDLTKFCVPVYFNEPISMLQKVGEMMQNENLLAEASVQTDPLLRMVYVSAFLIAQYGGTQFRCSKPFNPVLGETFEMKSNNWKYISEQVSHHPPISAAYVDATGYELWMNSHLKTKFWGKSLEFKPLGGMHFKFKDNDHHFVSNRPNSACQNIIIGSMYIDHNGDCVVLNKSTGDKAVVSFKSLGMFSSKKNQGKISAIISDASDNKVYEVFGKWTESLFYKKYKDKDKDGIKIWEFPEIPKDWEKIYHFTDFTLQLNLLQRKLEDKPDQRMLEEGELKQANAEKQRLEEKQRRRRKRMEAANVKYKPRYFYEYEEPDPTEAEKGCVEYRFLGNYWDDREARNWDGLPDLFGPDTPENSDEED</sequence>
<evidence type="ECO:0000259" key="8">
    <source>
        <dbReference type="PROSITE" id="PS50003"/>
    </source>
</evidence>
<accession>A0AAD1U2W1</accession>
<evidence type="ECO:0000256" key="3">
    <source>
        <dbReference type="ARBA" id="ARBA00022553"/>
    </source>
</evidence>
<dbReference type="GO" id="GO:0032934">
    <property type="term" value="F:sterol binding"/>
    <property type="evidence" value="ECO:0007669"/>
    <property type="project" value="TreeGrafter"/>
</dbReference>
<feature type="region of interest" description="Disordered" evidence="7">
    <location>
        <begin position="687"/>
        <end position="709"/>
    </location>
</feature>
<evidence type="ECO:0000256" key="1">
    <source>
        <dbReference type="ARBA" id="ARBA00008842"/>
    </source>
</evidence>
<evidence type="ECO:0000256" key="4">
    <source>
        <dbReference type="ARBA" id="ARBA00023055"/>
    </source>
</evidence>
<keyword evidence="3" id="KW-0597">Phosphoprotein</keyword>
<dbReference type="GO" id="GO:0016020">
    <property type="term" value="C:membrane"/>
    <property type="evidence" value="ECO:0007669"/>
    <property type="project" value="TreeGrafter"/>
</dbReference>
<dbReference type="Gene3D" id="2.40.160.120">
    <property type="match status" value="1"/>
</dbReference>
<feature type="compositionally biased region" description="Basic and acidic residues" evidence="7">
    <location>
        <begin position="213"/>
        <end position="222"/>
    </location>
</feature>
<reference evidence="9" key="1">
    <citation type="submission" date="2023-07" db="EMBL/GenBank/DDBJ databases">
        <authorList>
            <consortium name="AG Swart"/>
            <person name="Singh M."/>
            <person name="Singh A."/>
            <person name="Seah K."/>
            <person name="Emmerich C."/>
        </authorList>
    </citation>
    <scope>NUCLEOTIDE SEQUENCE</scope>
    <source>
        <strain evidence="9">DP1</strain>
    </source>
</reference>
<dbReference type="Pfam" id="PF01237">
    <property type="entry name" value="Oxysterol_BP"/>
    <property type="match status" value="1"/>
</dbReference>
<proteinExistence type="inferred from homology"/>
<keyword evidence="5" id="KW-0446">Lipid-binding</keyword>
<protein>
    <recommendedName>
        <fullName evidence="8">PH domain-containing protein</fullName>
    </recommendedName>
</protein>
<evidence type="ECO:0000256" key="2">
    <source>
        <dbReference type="ARBA" id="ARBA00022448"/>
    </source>
</evidence>
<dbReference type="Gene3D" id="2.30.29.30">
    <property type="entry name" value="Pleckstrin-homology domain (PH domain)/Phosphotyrosine-binding domain (PTB)"/>
    <property type="match status" value="1"/>
</dbReference>
<keyword evidence="2" id="KW-0813">Transport</keyword>
<dbReference type="InterPro" id="IPR018494">
    <property type="entry name" value="Oxysterol-bd_CS"/>
</dbReference>
<dbReference type="InterPro" id="IPR011993">
    <property type="entry name" value="PH-like_dom_sf"/>
</dbReference>
<evidence type="ECO:0000256" key="6">
    <source>
        <dbReference type="RuleBase" id="RU003844"/>
    </source>
</evidence>
<dbReference type="GO" id="GO:0005829">
    <property type="term" value="C:cytosol"/>
    <property type="evidence" value="ECO:0007669"/>
    <property type="project" value="TreeGrafter"/>
</dbReference>
<evidence type="ECO:0000256" key="7">
    <source>
        <dbReference type="SAM" id="MobiDB-lite"/>
    </source>
</evidence>
<dbReference type="SUPFAM" id="SSF50729">
    <property type="entry name" value="PH domain-like"/>
    <property type="match status" value="1"/>
</dbReference>
<feature type="domain" description="PH" evidence="8">
    <location>
        <begin position="2"/>
        <end position="87"/>
    </location>
</feature>
<dbReference type="InterPro" id="IPR001849">
    <property type="entry name" value="PH_domain"/>
</dbReference>
<dbReference type="SUPFAM" id="SSF144000">
    <property type="entry name" value="Oxysterol-binding protein-like"/>
    <property type="match status" value="1"/>
</dbReference>
<keyword evidence="4" id="KW-0445">Lipid transport</keyword>
<dbReference type="FunFam" id="2.40.160.120:FF:000001">
    <property type="entry name" value="Oxysterol-binding protein"/>
    <property type="match status" value="1"/>
</dbReference>
<feature type="compositionally biased region" description="Basic and acidic residues" evidence="7">
    <location>
        <begin position="621"/>
        <end position="638"/>
    </location>
</feature>
<dbReference type="GO" id="GO:0120009">
    <property type="term" value="P:intermembrane lipid transfer"/>
    <property type="evidence" value="ECO:0007669"/>
    <property type="project" value="UniProtKB-ARBA"/>
</dbReference>